<dbReference type="GO" id="GO:0006629">
    <property type="term" value="P:lipid metabolic process"/>
    <property type="evidence" value="ECO:0007669"/>
    <property type="project" value="InterPro"/>
</dbReference>
<keyword evidence="1" id="KW-0812">Transmembrane</keyword>
<dbReference type="Pfam" id="PF00487">
    <property type="entry name" value="FA_desaturase"/>
    <property type="match status" value="1"/>
</dbReference>
<reference evidence="3 4" key="1">
    <citation type="submission" date="2018-09" db="EMBL/GenBank/DDBJ databases">
        <title>Roseovarius spongiae sp. nov., isolated from a marine sponge.</title>
        <authorList>
            <person name="Zhuang L."/>
            <person name="Luo L."/>
        </authorList>
    </citation>
    <scope>NUCLEOTIDE SEQUENCE [LARGE SCALE GENOMIC DNA]</scope>
    <source>
        <strain evidence="3 4">HN-E21</strain>
    </source>
</reference>
<name>A0A3A8B453_9RHOB</name>
<proteinExistence type="predicted"/>
<dbReference type="OrthoDB" id="784276at2"/>
<dbReference type="InterPro" id="IPR005804">
    <property type="entry name" value="FA_desaturase_dom"/>
</dbReference>
<keyword evidence="4" id="KW-1185">Reference proteome</keyword>
<organism evidence="3 4">
    <name type="scientific">Roseovarius spongiae</name>
    <dbReference type="NCBI Taxonomy" id="2320272"/>
    <lineage>
        <taxon>Bacteria</taxon>
        <taxon>Pseudomonadati</taxon>
        <taxon>Pseudomonadota</taxon>
        <taxon>Alphaproteobacteria</taxon>
        <taxon>Rhodobacterales</taxon>
        <taxon>Roseobacteraceae</taxon>
        <taxon>Roseovarius</taxon>
    </lineage>
</organism>
<feature type="transmembrane region" description="Helical" evidence="1">
    <location>
        <begin position="130"/>
        <end position="148"/>
    </location>
</feature>
<feature type="transmembrane region" description="Helical" evidence="1">
    <location>
        <begin position="20"/>
        <end position="44"/>
    </location>
</feature>
<evidence type="ECO:0000259" key="2">
    <source>
        <dbReference type="Pfam" id="PF00487"/>
    </source>
</evidence>
<dbReference type="AlphaFoldDB" id="A0A3A8B453"/>
<feature type="domain" description="Fatty acid desaturase" evidence="2">
    <location>
        <begin position="31"/>
        <end position="264"/>
    </location>
</feature>
<keyword evidence="1" id="KW-0472">Membrane</keyword>
<accession>A0A3A8B453</accession>
<dbReference type="Proteomes" id="UP000281128">
    <property type="component" value="Unassembled WGS sequence"/>
</dbReference>
<sequence>MSRRPVEWPTLAMLAGTYALWALATTWAAALWLPFGMALAMLAIAQHSSLSHEVLHGHPFRNRHLNEMLVFPCLGLFVPYGRFRDLHLAHHQDSLLTDPYDDPESNYMDPAVWSRLPRPLRAVLMFNNTLLGRMVVGPLVGQIMFMHADWRSIRAGDRGALAGWLWHVPAVIPVLIWVQYAAMPLWAYVVCAYGGLSILKIRTFLEHRAHERCSGRTVVIEDRGPLALMFLNNNYHVVHHMHPQEPWYRLPQVYARNRGHYLRRNDDYVYTNYAQIFRRYFLRAKDPVPHPHWTRD</sequence>
<evidence type="ECO:0000256" key="1">
    <source>
        <dbReference type="SAM" id="Phobius"/>
    </source>
</evidence>
<dbReference type="EMBL" id="RAPE01000001">
    <property type="protein sequence ID" value="RKF16381.1"/>
    <property type="molecule type" value="Genomic_DNA"/>
</dbReference>
<protein>
    <submittedName>
        <fullName evidence="3">Fatty acid desaturase</fullName>
    </submittedName>
</protein>
<evidence type="ECO:0000313" key="3">
    <source>
        <dbReference type="EMBL" id="RKF16381.1"/>
    </source>
</evidence>
<dbReference type="CDD" id="cd03509">
    <property type="entry name" value="DesA_FADS-like"/>
    <property type="match status" value="1"/>
</dbReference>
<gene>
    <name evidence="3" type="ORF">D6850_02145</name>
</gene>
<feature type="transmembrane region" description="Helical" evidence="1">
    <location>
        <begin position="186"/>
        <end position="205"/>
    </location>
</feature>
<dbReference type="RefSeq" id="WP_121163416.1">
    <property type="nucleotide sequence ID" value="NZ_RAPE01000001.1"/>
</dbReference>
<comment type="caution">
    <text evidence="3">The sequence shown here is derived from an EMBL/GenBank/DDBJ whole genome shotgun (WGS) entry which is preliminary data.</text>
</comment>
<keyword evidence="1" id="KW-1133">Transmembrane helix</keyword>
<evidence type="ECO:0000313" key="4">
    <source>
        <dbReference type="Proteomes" id="UP000281128"/>
    </source>
</evidence>